<accession>A0ABT1MIS8</accession>
<dbReference type="Gene3D" id="2.40.160.10">
    <property type="entry name" value="Porin"/>
    <property type="match status" value="1"/>
</dbReference>
<keyword evidence="3" id="KW-1185">Reference proteome</keyword>
<evidence type="ECO:0008006" key="4">
    <source>
        <dbReference type="Google" id="ProtNLM"/>
    </source>
</evidence>
<dbReference type="RefSeq" id="WP_255027570.1">
    <property type="nucleotide sequence ID" value="NZ_JANDHW010000008.1"/>
</dbReference>
<comment type="caution">
    <text evidence="2">The sequence shown here is derived from an EMBL/GenBank/DDBJ whole genome shotgun (WGS) entry which is preliminary data.</text>
</comment>
<evidence type="ECO:0000256" key="1">
    <source>
        <dbReference type="SAM" id="SignalP"/>
    </source>
</evidence>
<proteinExistence type="predicted"/>
<dbReference type="Proteomes" id="UP001205603">
    <property type="component" value="Unassembled WGS sequence"/>
</dbReference>
<evidence type="ECO:0000313" key="2">
    <source>
        <dbReference type="EMBL" id="MCP9612284.1"/>
    </source>
</evidence>
<dbReference type="EMBL" id="JANDHW010000008">
    <property type="protein sequence ID" value="MCP9612284.1"/>
    <property type="molecule type" value="Genomic_DNA"/>
</dbReference>
<dbReference type="SUPFAM" id="SSF56935">
    <property type="entry name" value="Porins"/>
    <property type="match status" value="1"/>
</dbReference>
<gene>
    <name evidence="2" type="ORF">NMU02_09290</name>
</gene>
<organism evidence="2 3">
    <name type="scientific">Coprobacter tertius</name>
    <dbReference type="NCBI Taxonomy" id="2944915"/>
    <lineage>
        <taxon>Bacteria</taxon>
        <taxon>Pseudomonadati</taxon>
        <taxon>Bacteroidota</taxon>
        <taxon>Bacteroidia</taxon>
        <taxon>Bacteroidales</taxon>
        <taxon>Barnesiellaceae</taxon>
        <taxon>Coprobacter</taxon>
    </lineage>
</organism>
<sequence length="376" mass="43358">MKYLKLILIVLLLNSFWAGATESKELPRFKLGGALRFNYNFSDWNQGHRKRGGDFGYDVLRFRLTGSYKKFMLDADFRFYSKDYGGPMLKYGWIGYRFNPEHQLQLGLTGVPFGIQPYSAHNFFFQISYYIGLEDDSDMGIKYLYTGEHWEYTLAFFKNAEELLFGSKTETSDDRYAYDVAGRNKEINQGNAQAFYKWGDDFRQKVGVSAEFGQLYNLDTERKGTHFAFAVHHELYWKGLSLKTQIATYAMYPCNVSGVSRDTVTMTAYGAPYKVASKANIYTIGIGYTFPVKWGPINSIQVYNDFGWMQKWKKDFNDSFQNVTGCMIAAGPVYTYIDYALGKHQAWLGPDWEGFGPGYGSNSWHARFNVNIGYYF</sequence>
<evidence type="ECO:0000313" key="3">
    <source>
        <dbReference type="Proteomes" id="UP001205603"/>
    </source>
</evidence>
<protein>
    <recommendedName>
        <fullName evidence="4">Phosphate-selective porin</fullName>
    </recommendedName>
</protein>
<name>A0ABT1MIS8_9BACT</name>
<feature type="chain" id="PRO_5047371650" description="Phosphate-selective porin" evidence="1">
    <location>
        <begin position="21"/>
        <end position="376"/>
    </location>
</feature>
<reference evidence="2 3" key="1">
    <citation type="submission" date="2022-07" db="EMBL/GenBank/DDBJ databases">
        <title>Fecal culturing of patients with breast cancer.</title>
        <authorList>
            <person name="Teng N.M.Y."/>
            <person name="Kiu R."/>
            <person name="Evans R."/>
            <person name="Baker D.J."/>
            <person name="Zenner C."/>
            <person name="Robinson S.D."/>
            <person name="Hall L.J."/>
        </authorList>
    </citation>
    <scope>NUCLEOTIDE SEQUENCE [LARGE SCALE GENOMIC DNA]</scope>
    <source>
        <strain evidence="2 3">LH1063</strain>
    </source>
</reference>
<keyword evidence="1" id="KW-0732">Signal</keyword>
<dbReference type="InterPro" id="IPR023614">
    <property type="entry name" value="Porin_dom_sf"/>
</dbReference>
<feature type="signal peptide" evidence="1">
    <location>
        <begin position="1"/>
        <end position="20"/>
    </location>
</feature>